<dbReference type="EMBL" id="JBHRSL010000025">
    <property type="protein sequence ID" value="MFC3053356.1"/>
    <property type="molecule type" value="Genomic_DNA"/>
</dbReference>
<dbReference type="PANTHER" id="PTHR10746:SF6">
    <property type="entry name" value="LARGE RIBOSOMAL SUBUNIT PROTEIN UL4M"/>
    <property type="match status" value="1"/>
</dbReference>
<dbReference type="NCBIfam" id="TIGR03953">
    <property type="entry name" value="rplD_bact"/>
    <property type="match status" value="1"/>
</dbReference>
<dbReference type="HAMAP" id="MF_01328_B">
    <property type="entry name" value="Ribosomal_uL4_B"/>
    <property type="match status" value="1"/>
</dbReference>
<evidence type="ECO:0000256" key="4">
    <source>
        <dbReference type="ARBA" id="ARBA00035244"/>
    </source>
</evidence>
<keyword evidence="5" id="KW-0694">RNA-binding</keyword>
<dbReference type="InterPro" id="IPR013005">
    <property type="entry name" value="Ribosomal_uL4-like"/>
</dbReference>
<reference evidence="7" key="1">
    <citation type="journal article" date="2019" name="Int. J. Syst. Evol. Microbiol.">
        <title>The Global Catalogue of Microorganisms (GCM) 10K type strain sequencing project: providing services to taxonomists for standard genome sequencing and annotation.</title>
        <authorList>
            <consortium name="The Broad Institute Genomics Platform"/>
            <consortium name="The Broad Institute Genome Sequencing Center for Infectious Disease"/>
            <person name="Wu L."/>
            <person name="Ma J."/>
        </authorList>
    </citation>
    <scope>NUCLEOTIDE SEQUENCE [LARGE SCALE GENOMIC DNA]</scope>
    <source>
        <strain evidence="7">KCTC 62164</strain>
    </source>
</reference>
<protein>
    <recommendedName>
        <fullName evidence="4 5">Large ribosomal subunit protein uL4</fullName>
    </recommendedName>
</protein>
<dbReference type="GO" id="GO:0005840">
    <property type="term" value="C:ribosome"/>
    <property type="evidence" value="ECO:0007669"/>
    <property type="project" value="UniProtKB-KW"/>
</dbReference>
<accession>A0ABV7D8U5</accession>
<keyword evidence="7" id="KW-1185">Reference proteome</keyword>
<gene>
    <name evidence="5 6" type="primary">rplD</name>
    <name evidence="6" type="ORF">ACFOKA_15750</name>
</gene>
<dbReference type="Proteomes" id="UP001595444">
    <property type="component" value="Unassembled WGS sequence"/>
</dbReference>
<proteinExistence type="inferred from homology"/>
<comment type="function">
    <text evidence="5">Forms part of the polypeptide exit tunnel.</text>
</comment>
<evidence type="ECO:0000256" key="1">
    <source>
        <dbReference type="ARBA" id="ARBA00010528"/>
    </source>
</evidence>
<keyword evidence="5" id="KW-0699">rRNA-binding</keyword>
<organism evidence="6 7">
    <name type="scientific">Kordiimonas pumila</name>
    <dbReference type="NCBI Taxonomy" id="2161677"/>
    <lineage>
        <taxon>Bacteria</taxon>
        <taxon>Pseudomonadati</taxon>
        <taxon>Pseudomonadota</taxon>
        <taxon>Alphaproteobacteria</taxon>
        <taxon>Kordiimonadales</taxon>
        <taxon>Kordiimonadaceae</taxon>
        <taxon>Kordiimonas</taxon>
    </lineage>
</organism>
<name>A0ABV7D8U5_9PROT</name>
<comment type="similarity">
    <text evidence="1 5">Belongs to the universal ribosomal protein uL4 family.</text>
</comment>
<dbReference type="Gene3D" id="3.40.1370.10">
    <property type="match status" value="1"/>
</dbReference>
<dbReference type="SUPFAM" id="SSF52166">
    <property type="entry name" value="Ribosomal protein L4"/>
    <property type="match status" value="1"/>
</dbReference>
<comment type="function">
    <text evidence="5">One of the primary rRNA binding proteins, this protein initially binds near the 5'-end of the 23S rRNA. It is important during the early stages of 50S assembly. It makes multiple contacts with different domains of the 23S rRNA in the assembled 50S subunit and ribosome.</text>
</comment>
<comment type="subunit">
    <text evidence="5">Part of the 50S ribosomal subunit.</text>
</comment>
<dbReference type="InterPro" id="IPR002136">
    <property type="entry name" value="Ribosomal_uL4"/>
</dbReference>
<evidence type="ECO:0000313" key="7">
    <source>
        <dbReference type="Proteomes" id="UP001595444"/>
    </source>
</evidence>
<comment type="caution">
    <text evidence="6">The sequence shown here is derived from an EMBL/GenBank/DDBJ whole genome shotgun (WGS) entry which is preliminary data.</text>
</comment>
<evidence type="ECO:0000313" key="6">
    <source>
        <dbReference type="EMBL" id="MFC3053356.1"/>
    </source>
</evidence>
<evidence type="ECO:0000256" key="5">
    <source>
        <dbReference type="HAMAP-Rule" id="MF_01328"/>
    </source>
</evidence>
<evidence type="ECO:0000256" key="3">
    <source>
        <dbReference type="ARBA" id="ARBA00023274"/>
    </source>
</evidence>
<evidence type="ECO:0000256" key="2">
    <source>
        <dbReference type="ARBA" id="ARBA00022980"/>
    </source>
</evidence>
<keyword evidence="2 5" id="KW-0689">Ribosomal protein</keyword>
<dbReference type="RefSeq" id="WP_194215682.1">
    <property type="nucleotide sequence ID" value="NZ_CP061205.1"/>
</dbReference>
<keyword evidence="3 5" id="KW-0687">Ribonucleoprotein</keyword>
<sequence length="206" mass="22455">MKTDILTLDAKKAGDIDLDEAIFGVAARADILHRVVNWQLAKRRAGTHAVKFRSDIARTGKKFGRQKGGGGARHGDRRSNIFIGGGRAFGPIPRDHGFDLPKKIRKLGLKSALSSKQAEGKLIIVDVAELKDGKTKELKAKLEKLGLVNALFVDGIEVNENFKRAASNIPNIDVLPSQGANVYDILRRDTLVLTTAAVEKLGERLK</sequence>
<dbReference type="Pfam" id="PF00573">
    <property type="entry name" value="Ribosomal_L4"/>
    <property type="match status" value="1"/>
</dbReference>
<dbReference type="PANTHER" id="PTHR10746">
    <property type="entry name" value="50S RIBOSOMAL PROTEIN L4"/>
    <property type="match status" value="1"/>
</dbReference>
<dbReference type="InterPro" id="IPR023574">
    <property type="entry name" value="Ribosomal_uL4_dom_sf"/>
</dbReference>